<protein>
    <submittedName>
        <fullName evidence="1">Uncharacterized protein</fullName>
    </submittedName>
</protein>
<sequence>MEKNGNGAGPKLEKEELTAEEALMLKFYRTLSEGQRKDLVKRMADGDLREGGLPDARYEKIDASLKHLRETVNGQKKDQ</sequence>
<evidence type="ECO:0000313" key="1">
    <source>
        <dbReference type="EMBL" id="MBC8529769.1"/>
    </source>
</evidence>
<dbReference type="Proteomes" id="UP000654279">
    <property type="component" value="Unassembled WGS sequence"/>
</dbReference>
<organism evidence="1 2">
    <name type="scientific">Luoshenia tenuis</name>
    <dbReference type="NCBI Taxonomy" id="2763654"/>
    <lineage>
        <taxon>Bacteria</taxon>
        <taxon>Bacillati</taxon>
        <taxon>Bacillota</taxon>
        <taxon>Clostridia</taxon>
        <taxon>Christensenellales</taxon>
        <taxon>Christensenellaceae</taxon>
        <taxon>Luoshenia</taxon>
    </lineage>
</organism>
<comment type="caution">
    <text evidence="1">The sequence shown here is derived from an EMBL/GenBank/DDBJ whole genome shotgun (WGS) entry which is preliminary data.</text>
</comment>
<reference evidence="1" key="1">
    <citation type="submission" date="2020-08" db="EMBL/GenBank/DDBJ databases">
        <title>Genome public.</title>
        <authorList>
            <person name="Liu C."/>
            <person name="Sun Q."/>
        </authorList>
    </citation>
    <scope>NUCLEOTIDE SEQUENCE</scope>
    <source>
        <strain evidence="1">NSJ-44</strain>
    </source>
</reference>
<dbReference type="AlphaFoldDB" id="A0A926D2J4"/>
<evidence type="ECO:0000313" key="2">
    <source>
        <dbReference type="Proteomes" id="UP000654279"/>
    </source>
</evidence>
<gene>
    <name evidence="1" type="ORF">H8699_10045</name>
</gene>
<keyword evidence="2" id="KW-1185">Reference proteome</keyword>
<proteinExistence type="predicted"/>
<dbReference type="RefSeq" id="WP_249285584.1">
    <property type="nucleotide sequence ID" value="NZ_JACRSO010000004.1"/>
</dbReference>
<name>A0A926D2J4_9FIRM</name>
<accession>A0A926D2J4</accession>
<dbReference type="EMBL" id="JACRSO010000004">
    <property type="protein sequence ID" value="MBC8529769.1"/>
    <property type="molecule type" value="Genomic_DNA"/>
</dbReference>